<evidence type="ECO:0000259" key="2">
    <source>
        <dbReference type="PROSITE" id="PS50966"/>
    </source>
</evidence>
<accession>A0ABS8QHK4</accession>
<keyword evidence="1" id="KW-0479">Metal-binding</keyword>
<gene>
    <name evidence="3" type="ORF">LRS37_05350</name>
</gene>
<keyword evidence="1" id="KW-0863">Zinc-finger</keyword>
<dbReference type="InterPro" id="IPR007527">
    <property type="entry name" value="Znf_SWIM"/>
</dbReference>
<protein>
    <submittedName>
        <fullName evidence="3">SWIM zinc finger family protein</fullName>
    </submittedName>
</protein>
<keyword evidence="4" id="KW-1185">Reference proteome</keyword>
<dbReference type="Proteomes" id="UP001162836">
    <property type="component" value="Unassembled WGS sequence"/>
</dbReference>
<sequence length="558" mass="65708">MDIIKEYGFFDVMGSMPVIEQILELSDEIKNKLSPYLPEDVKLVQKGLMLYRQGLVTQLRVEQGEFRATVQDVTPAKVQLDPEFLRLSKCSCPSEGLCRHQMAVFFSAYAHKDSVADWVSEWREPLRKNMHQTNLATAWGLKTAKDLVKSEGALKPDYSRWVQSFEVSFNTLVGGKKYTNPFIIPELFEIYLKRIRASAPVEKEWRLVYELVAAVVSFRKLAVLSDELGFDEQTVRRAYHHSFENLLGDVEEIVGKMGVQTLPFSFDKFIGHLKDEVFELLTCTKKGLEHERIYMHRLLWTELFRKKEWRQEEAKRIGEHLKQLEDGENPVPYLVTRIHLFFLLGNDEQALELVNSVPEEFITPYMLLWIEDFSAARMWRRVEPLIDLFLQQLRKYTDWLGSYHSSSVFIRKALRAITPFCSENGRVDLFERALLVMLPYSFADYEHLLLERGDWDRWAELYALVGLGFDDLGKDRVKLLEKKRPELLIGMLHQAAQREIDQKNRGSYRMAVRHLKKLRTLYKKLKQMEEWEYFLTQLLDRTKRLRAFQEECQRSKLI</sequence>
<name>A0ABS8QHK4_9BACI</name>
<proteinExistence type="predicted"/>
<dbReference type="Pfam" id="PF04434">
    <property type="entry name" value="SWIM"/>
    <property type="match status" value="1"/>
</dbReference>
<evidence type="ECO:0000256" key="1">
    <source>
        <dbReference type="PROSITE-ProRule" id="PRU00325"/>
    </source>
</evidence>
<evidence type="ECO:0000313" key="4">
    <source>
        <dbReference type="Proteomes" id="UP001162836"/>
    </source>
</evidence>
<keyword evidence="1" id="KW-0862">Zinc</keyword>
<reference evidence="3 4" key="1">
    <citation type="journal article" date="2023" name="Antonie Van Leeuwenhoek">
        <title>Unveiling the genomic potential of a novel thermostable glycoside hydrolases producing Neobacillus sedimentimangrovi UE25.</title>
        <authorList>
            <person name="Ejaz U."/>
            <person name="Saleem F."/>
            <person name="Rashid R."/>
            <person name="Hasan K.A."/>
            <person name="Syed M.N."/>
            <person name="Sohail M."/>
        </authorList>
    </citation>
    <scope>NUCLEOTIDE SEQUENCE [LARGE SCALE GENOMIC DNA]</scope>
    <source>
        <strain evidence="3 4">UE25</strain>
    </source>
</reference>
<comment type="caution">
    <text evidence="3">The sequence shown here is derived from an EMBL/GenBank/DDBJ whole genome shotgun (WGS) entry which is preliminary data.</text>
</comment>
<feature type="domain" description="SWIM-type" evidence="2">
    <location>
        <begin position="76"/>
        <end position="109"/>
    </location>
</feature>
<dbReference type="EMBL" id="JAJODE010000010">
    <property type="protein sequence ID" value="MCD4838306.1"/>
    <property type="molecule type" value="Genomic_DNA"/>
</dbReference>
<evidence type="ECO:0000313" key="3">
    <source>
        <dbReference type="EMBL" id="MCD4838306.1"/>
    </source>
</evidence>
<dbReference type="PROSITE" id="PS50966">
    <property type="entry name" value="ZF_SWIM"/>
    <property type="match status" value="1"/>
</dbReference>
<organism evidence="3 4">
    <name type="scientific">Neobacillus sedimentimangrovi</name>
    <dbReference type="NCBI Taxonomy" id="2699460"/>
    <lineage>
        <taxon>Bacteria</taxon>
        <taxon>Bacillati</taxon>
        <taxon>Bacillota</taxon>
        <taxon>Bacilli</taxon>
        <taxon>Bacillales</taxon>
        <taxon>Bacillaceae</taxon>
        <taxon>Neobacillus</taxon>
    </lineage>
</organism>